<dbReference type="Proteomes" id="UP001230253">
    <property type="component" value="Unassembled WGS sequence"/>
</dbReference>
<reference evidence="1 2" key="1">
    <citation type="submission" date="2023-07" db="EMBL/GenBank/DDBJ databases">
        <title>Genomic Encyclopedia of Type Strains, Phase IV (KMG-IV): sequencing the most valuable type-strain genomes for metagenomic binning, comparative biology and taxonomic classification.</title>
        <authorList>
            <person name="Goeker M."/>
        </authorList>
    </citation>
    <scope>NUCLEOTIDE SEQUENCE [LARGE SCALE GENOMIC DNA]</scope>
    <source>
        <strain evidence="1 2">DSM 11549</strain>
    </source>
</reference>
<dbReference type="RefSeq" id="WP_307155601.1">
    <property type="nucleotide sequence ID" value="NZ_JAUSUK010000002.1"/>
</dbReference>
<evidence type="ECO:0008006" key="3">
    <source>
        <dbReference type="Google" id="ProtNLM"/>
    </source>
</evidence>
<evidence type="ECO:0000313" key="2">
    <source>
        <dbReference type="Proteomes" id="UP001230253"/>
    </source>
</evidence>
<dbReference type="EMBL" id="JAUSUK010000002">
    <property type="protein sequence ID" value="MDQ0327597.1"/>
    <property type="molecule type" value="Genomic_DNA"/>
</dbReference>
<gene>
    <name evidence="1" type="ORF">J2R99_003466</name>
</gene>
<organism evidence="1 2">
    <name type="scientific">Rhodopseudomonas julia</name>
    <dbReference type="NCBI Taxonomy" id="200617"/>
    <lineage>
        <taxon>Bacteria</taxon>
        <taxon>Pseudomonadati</taxon>
        <taxon>Pseudomonadota</taxon>
        <taxon>Alphaproteobacteria</taxon>
        <taxon>Hyphomicrobiales</taxon>
        <taxon>Nitrobacteraceae</taxon>
        <taxon>Rhodopseudomonas</taxon>
    </lineage>
</organism>
<name>A0ABU0CAN7_9BRAD</name>
<comment type="caution">
    <text evidence="1">The sequence shown here is derived from an EMBL/GenBank/DDBJ whole genome shotgun (WGS) entry which is preliminary data.</text>
</comment>
<proteinExistence type="predicted"/>
<sequence>MDVVDLILAVCLVNNPNTCHEEHLYYQSRSSLKTCLWEAMPTMAQWAGEHPKWRIAGFHCAWVNDREEKI</sequence>
<accession>A0ABU0CAN7</accession>
<protein>
    <recommendedName>
        <fullName evidence="3">Transposase</fullName>
    </recommendedName>
</protein>
<keyword evidence="2" id="KW-1185">Reference proteome</keyword>
<evidence type="ECO:0000313" key="1">
    <source>
        <dbReference type="EMBL" id="MDQ0327597.1"/>
    </source>
</evidence>